<sequence length="90" mass="10360">MSTQGLPPEPVMADVNFTSGNFRPPKMLYMSVVITRWSAHSPNSRCYVDKQRDNKLHQNPVRPKKHFNRSVEYVTTFPKFTCRLKGAGFS</sequence>
<evidence type="ECO:0000313" key="2">
    <source>
        <dbReference type="Proteomes" id="UP000499080"/>
    </source>
</evidence>
<comment type="caution">
    <text evidence="1">The sequence shown here is derived from an EMBL/GenBank/DDBJ whole genome shotgun (WGS) entry which is preliminary data.</text>
</comment>
<protein>
    <submittedName>
        <fullName evidence="1">Uncharacterized protein</fullName>
    </submittedName>
</protein>
<name>A0A4Y2MTP3_ARAVE</name>
<keyword evidence="2" id="KW-1185">Reference proteome</keyword>
<dbReference type="AlphaFoldDB" id="A0A4Y2MTP3"/>
<organism evidence="1 2">
    <name type="scientific">Araneus ventricosus</name>
    <name type="common">Orbweaver spider</name>
    <name type="synonym">Epeira ventricosa</name>
    <dbReference type="NCBI Taxonomy" id="182803"/>
    <lineage>
        <taxon>Eukaryota</taxon>
        <taxon>Metazoa</taxon>
        <taxon>Ecdysozoa</taxon>
        <taxon>Arthropoda</taxon>
        <taxon>Chelicerata</taxon>
        <taxon>Arachnida</taxon>
        <taxon>Araneae</taxon>
        <taxon>Araneomorphae</taxon>
        <taxon>Entelegynae</taxon>
        <taxon>Araneoidea</taxon>
        <taxon>Araneidae</taxon>
        <taxon>Araneus</taxon>
    </lineage>
</organism>
<reference evidence="1 2" key="1">
    <citation type="journal article" date="2019" name="Sci. Rep.">
        <title>Orb-weaving spider Araneus ventricosus genome elucidates the spidroin gene catalogue.</title>
        <authorList>
            <person name="Kono N."/>
            <person name="Nakamura H."/>
            <person name="Ohtoshi R."/>
            <person name="Moran D.A.P."/>
            <person name="Shinohara A."/>
            <person name="Yoshida Y."/>
            <person name="Fujiwara M."/>
            <person name="Mori M."/>
            <person name="Tomita M."/>
            <person name="Arakawa K."/>
        </authorList>
    </citation>
    <scope>NUCLEOTIDE SEQUENCE [LARGE SCALE GENOMIC DNA]</scope>
</reference>
<dbReference type="EMBL" id="BGPR01007860">
    <property type="protein sequence ID" value="GBN30063.1"/>
    <property type="molecule type" value="Genomic_DNA"/>
</dbReference>
<accession>A0A4Y2MTP3</accession>
<gene>
    <name evidence="1" type="ORF">AVEN_268348_1</name>
</gene>
<dbReference type="Proteomes" id="UP000499080">
    <property type="component" value="Unassembled WGS sequence"/>
</dbReference>
<evidence type="ECO:0000313" key="1">
    <source>
        <dbReference type="EMBL" id="GBN30063.1"/>
    </source>
</evidence>
<proteinExistence type="predicted"/>